<dbReference type="Proteomes" id="UP001218788">
    <property type="component" value="Unassembled WGS sequence"/>
</dbReference>
<feature type="signal peptide" evidence="1">
    <location>
        <begin position="1"/>
        <end position="21"/>
    </location>
</feature>
<sequence>MLNKKILAASIAVAFSSSAFAVVDIEADTGSVTFATEAYTATDLNTDGNLPVTNASNILDVTFNTGFTIGNGTSKYVVVTLNNAEFGAAPTLTVTNGTASIAQGGTAGDSTVIFEVAAGADIPANAVMTLAASSYAISTSSAATVSTALYETAGNAVSGDQALYTETGTLATTGTGSSGDFANEYTSTATVASSFLNFDASATNTASATLTAVGEIDITEIVANSTYKPDGTALTAGDLITDAQDVTFAGNFSYGTWTLEDEATCADVGGVTSIDVSAGINTDEDEATVAVASLAAGPYYLCLEVDGTTETIVKSTYDVTLVDDSLENDLGTVKYDTTSIEVPYLTTFADYNQRFFLVNYSNSEVTYTIDFVSEDGVTATDGTAQTGTIPGGEMISIKATDIVTLAGKQRTSAIIEVEAQDADVSASMQIVDLESGTTDTVVLN</sequence>
<comment type="caution">
    <text evidence="2">The sequence shown here is derived from an EMBL/GenBank/DDBJ whole genome shotgun (WGS) entry which is preliminary data.</text>
</comment>
<organism evidence="2 3">
    <name type="scientific">Alteromonas gilva</name>
    <dbReference type="NCBI Taxonomy" id="2987522"/>
    <lineage>
        <taxon>Bacteria</taxon>
        <taxon>Pseudomonadati</taxon>
        <taxon>Pseudomonadota</taxon>
        <taxon>Gammaproteobacteria</taxon>
        <taxon>Alteromonadales</taxon>
        <taxon>Alteromonadaceae</taxon>
        <taxon>Alteromonas/Salinimonas group</taxon>
        <taxon>Alteromonas</taxon>
    </lineage>
</organism>
<evidence type="ECO:0000313" key="3">
    <source>
        <dbReference type="Proteomes" id="UP001218788"/>
    </source>
</evidence>
<evidence type="ECO:0000256" key="1">
    <source>
        <dbReference type="SAM" id="SignalP"/>
    </source>
</evidence>
<reference evidence="2 3" key="1">
    <citation type="submission" date="2022-10" db="EMBL/GenBank/DDBJ databases">
        <title>Alteromonas sp. chi3 Genome sequencing.</title>
        <authorList>
            <person name="Park S."/>
        </authorList>
    </citation>
    <scope>NUCLEOTIDE SEQUENCE [LARGE SCALE GENOMIC DNA]</scope>
    <source>
        <strain evidence="3">chi3</strain>
    </source>
</reference>
<protein>
    <submittedName>
        <fullName evidence="2">Uncharacterized protein</fullName>
    </submittedName>
</protein>
<accession>A0ABT5L7J9</accession>
<evidence type="ECO:0000313" key="2">
    <source>
        <dbReference type="EMBL" id="MDC8833011.1"/>
    </source>
</evidence>
<gene>
    <name evidence="2" type="ORF">OIK42_19830</name>
</gene>
<feature type="chain" id="PRO_5046350904" evidence="1">
    <location>
        <begin position="22"/>
        <end position="444"/>
    </location>
</feature>
<keyword evidence="3" id="KW-1185">Reference proteome</keyword>
<keyword evidence="1" id="KW-0732">Signal</keyword>
<dbReference type="RefSeq" id="WP_273642929.1">
    <property type="nucleotide sequence ID" value="NZ_JAQQXP010000005.1"/>
</dbReference>
<dbReference type="EMBL" id="JAQQXP010000005">
    <property type="protein sequence ID" value="MDC8833011.1"/>
    <property type="molecule type" value="Genomic_DNA"/>
</dbReference>
<name>A0ABT5L7J9_9ALTE</name>
<proteinExistence type="predicted"/>